<reference evidence="2" key="1">
    <citation type="submission" date="2021-01" db="EMBL/GenBank/DDBJ databases">
        <authorList>
            <person name="Corre E."/>
            <person name="Pelletier E."/>
            <person name="Niang G."/>
            <person name="Scheremetjew M."/>
            <person name="Finn R."/>
            <person name="Kale V."/>
            <person name="Holt S."/>
            <person name="Cochrane G."/>
            <person name="Meng A."/>
            <person name="Brown T."/>
            <person name="Cohen L."/>
        </authorList>
    </citation>
    <scope>NUCLEOTIDE SEQUENCE</scope>
    <source>
        <strain evidence="2">CCCM811</strain>
    </source>
</reference>
<proteinExistence type="predicted"/>
<protein>
    <recommendedName>
        <fullName evidence="3">MARVEL domain-containing protein</fullName>
    </recommendedName>
</protein>
<organism evidence="2">
    <name type="scientific">Lotharella globosa</name>
    <dbReference type="NCBI Taxonomy" id="91324"/>
    <lineage>
        <taxon>Eukaryota</taxon>
        <taxon>Sar</taxon>
        <taxon>Rhizaria</taxon>
        <taxon>Cercozoa</taxon>
        <taxon>Chlorarachniophyceae</taxon>
        <taxon>Lotharella</taxon>
    </lineage>
</organism>
<feature type="transmembrane region" description="Helical" evidence="1">
    <location>
        <begin position="62"/>
        <end position="82"/>
    </location>
</feature>
<sequence>MGLIIGDGGADGGFVDVEILRPDAKPFSPRSIKSVLRYFEVALAIVCVSLTSLIHYANLAAAQNLLVIQASALTAATSFLFGDFTDMHAWAWHLWPLLEFSIDLSLSVLSFCGAVALTVKCDELLEDDDIGTQVCSPESPVIRNARLPKFIAGGAIICAFCFAASVCNDALRLKRPR</sequence>
<evidence type="ECO:0000313" key="2">
    <source>
        <dbReference type="EMBL" id="CAE0677684.1"/>
    </source>
</evidence>
<keyword evidence="1" id="KW-1133">Transmembrane helix</keyword>
<gene>
    <name evidence="2" type="ORF">LGLO00237_LOCUS29465</name>
</gene>
<evidence type="ECO:0000256" key="1">
    <source>
        <dbReference type="SAM" id="Phobius"/>
    </source>
</evidence>
<dbReference type="EMBL" id="HBIV01041883">
    <property type="protein sequence ID" value="CAE0677684.1"/>
    <property type="molecule type" value="Transcribed_RNA"/>
</dbReference>
<keyword evidence="1" id="KW-0472">Membrane</keyword>
<evidence type="ECO:0008006" key="3">
    <source>
        <dbReference type="Google" id="ProtNLM"/>
    </source>
</evidence>
<feature type="transmembrane region" description="Helical" evidence="1">
    <location>
        <begin position="150"/>
        <end position="171"/>
    </location>
</feature>
<keyword evidence="1" id="KW-0812">Transmembrane</keyword>
<accession>A0A7S3ZB69</accession>
<name>A0A7S3ZB69_9EUKA</name>
<dbReference type="AlphaFoldDB" id="A0A7S3ZB69"/>
<feature type="transmembrane region" description="Helical" evidence="1">
    <location>
        <begin position="35"/>
        <end position="56"/>
    </location>
</feature>